<dbReference type="InterPro" id="IPR020287">
    <property type="entry name" value="Tail_sheath_C"/>
</dbReference>
<name>K1J9Q7_9GAMM</name>
<feature type="domain" description="Tail sheath protein subtilisin-like" evidence="2">
    <location>
        <begin position="211"/>
        <end position="372"/>
    </location>
</feature>
<accession>K1J9Q7</accession>
<evidence type="ECO:0000313" key="4">
    <source>
        <dbReference type="EMBL" id="EKB28315.1"/>
    </source>
</evidence>
<dbReference type="AlphaFoldDB" id="K1J9Q7"/>
<keyword evidence="5" id="KW-1185">Reference proteome</keyword>
<dbReference type="EMBL" id="AGWR01000014">
    <property type="protein sequence ID" value="EKB28315.1"/>
    <property type="molecule type" value="Genomic_DNA"/>
</dbReference>
<dbReference type="InterPro" id="IPR035089">
    <property type="entry name" value="Phage_sheath_subtilisin"/>
</dbReference>
<proteinExistence type="inferred from homology"/>
<dbReference type="Proteomes" id="UP000005149">
    <property type="component" value="Unassembled WGS sequence"/>
</dbReference>
<evidence type="ECO:0000256" key="1">
    <source>
        <dbReference type="ARBA" id="ARBA00008005"/>
    </source>
</evidence>
<organism evidence="4 5">
    <name type="scientific">Aeromonas dhakensis</name>
    <dbReference type="NCBI Taxonomy" id="196024"/>
    <lineage>
        <taxon>Bacteria</taxon>
        <taxon>Pseudomonadati</taxon>
        <taxon>Pseudomonadota</taxon>
        <taxon>Gammaproteobacteria</taxon>
        <taxon>Aeromonadales</taxon>
        <taxon>Aeromonadaceae</taxon>
        <taxon>Aeromonas</taxon>
    </lineage>
</organism>
<evidence type="ECO:0008006" key="6">
    <source>
        <dbReference type="Google" id="ProtNLM"/>
    </source>
</evidence>
<evidence type="ECO:0000259" key="3">
    <source>
        <dbReference type="Pfam" id="PF17482"/>
    </source>
</evidence>
<feature type="domain" description="Tail sheath protein C-terminal" evidence="3">
    <location>
        <begin position="380"/>
        <end position="496"/>
    </location>
</feature>
<dbReference type="PATRIC" id="fig|1073377.4.peg.1597"/>
<reference evidence="4 5" key="1">
    <citation type="submission" date="2012-06" db="EMBL/GenBank/DDBJ databases">
        <title>The Genome Sequence of Aeromonas hydrophila SSU.</title>
        <authorList>
            <consortium name="The Broad Institute Genome Sequencing Platform"/>
            <person name="Earl A."/>
            <person name="Ward D."/>
            <person name="Feldgarden M."/>
            <person name="Gevers D."/>
            <person name="Chopra A."/>
            <person name="Walker B."/>
            <person name="Young S.K."/>
            <person name="Zeng Q."/>
            <person name="Gargeya S."/>
            <person name="Fitzgerald M."/>
            <person name="Haas B."/>
            <person name="Abouelleil A."/>
            <person name="Alvarado L."/>
            <person name="Arachchi H.M."/>
            <person name="Berlin A.M."/>
            <person name="Chapman S.B."/>
            <person name="Goldberg J."/>
            <person name="Griggs A."/>
            <person name="Gujja S."/>
            <person name="Hansen M."/>
            <person name="Howarth C."/>
            <person name="Imamovic A."/>
            <person name="Larimer J."/>
            <person name="McCowan C."/>
            <person name="Montmayeur A."/>
            <person name="Murphy C."/>
            <person name="Neiman D."/>
            <person name="Pearson M."/>
            <person name="Priest M."/>
            <person name="Roberts A."/>
            <person name="Saif S."/>
            <person name="Shea T."/>
            <person name="Sisk P."/>
            <person name="Sykes S."/>
            <person name="Wortman J."/>
            <person name="Nusbaum C."/>
            <person name="Birren B."/>
        </authorList>
    </citation>
    <scope>NUCLEOTIDE SEQUENCE [LARGE SCALE GENOMIC DNA]</scope>
    <source>
        <strain evidence="4 5">SSU</strain>
    </source>
</reference>
<dbReference type="InterPro" id="IPR007067">
    <property type="entry name" value="Tail_sheath"/>
</dbReference>
<gene>
    <name evidence="4" type="ORF">HMPREF1171_01549</name>
</gene>
<dbReference type="Pfam" id="PF17482">
    <property type="entry name" value="Phage_sheath_1C"/>
    <property type="match status" value="1"/>
</dbReference>
<dbReference type="Pfam" id="PF04984">
    <property type="entry name" value="Phage_sheath_1"/>
    <property type="match status" value="1"/>
</dbReference>
<protein>
    <recommendedName>
        <fullName evidence="6">Phage tail protein</fullName>
    </recommendedName>
</protein>
<comment type="caution">
    <text evidence="4">The sequence shown here is derived from an EMBL/GenBank/DDBJ whole genome shotgun (WGS) entry which is preliminary data.</text>
</comment>
<dbReference type="RefSeq" id="WP_005301696.1">
    <property type="nucleotide sequence ID" value="NZ_JDWD01000126.1"/>
</dbReference>
<evidence type="ECO:0000259" key="2">
    <source>
        <dbReference type="Pfam" id="PF04984"/>
    </source>
</evidence>
<evidence type="ECO:0000313" key="5">
    <source>
        <dbReference type="Proteomes" id="UP000005149"/>
    </source>
</evidence>
<sequence length="497" mass="53275">MSLGTIPNDVRVPLVYIEIDSSQALSGNIAQDQNVMLFGQMTDAGGDAGTATPLQVVEVPVSESAIDSLFGVGSMMALAAKRYRKANSYTRTFALPIGDISAGAAAAGSFKFTGPATQAGTLYLLIAGQLVQVGVAAAATAATIATNVAAAITATKNLPVTAAVDGVDTAKVNITAKWKGLTGNSIDLRYNYNAGEQLPPGVTITTVAMTGGSGAPDMAAVISAMPDEWYNHIMMPFNDTASLNTLRDELLERWGPLKMSEAIAYTAFRGTYGETITFGEARNDFLISCMGTSKSPSPIWEWAASYCGIAAYHLAQDPARPLQTLVLPGILAPAKADRFPALPERNNLLKSGIATYQVQPGEKVAIEREISMYQLNSYGDPDPSYLDITTPATLGKMRYDIKVMVTNRYPRHKLADDNVLPLLDPAQPVVTPKLMEQAILEVALGWVPSGLMENFDLFKETLDVTRDTSDRNRLNCVCHPDVVNQLRVFAALIQFKL</sequence>
<comment type="similarity">
    <text evidence="1">Belongs to the myoviridae tail sheath protein family.</text>
</comment>
<dbReference type="PIRSF" id="PIRSF007349">
    <property type="entry name" value="Tsp_L"/>
    <property type="match status" value="1"/>
</dbReference>
<dbReference type="HOGENOM" id="CLU_023068_1_1_6"/>